<reference evidence="1 2" key="2">
    <citation type="journal article" date="2017" name="Front. Plant Sci.">
        <title>Gene Classification and Mining of Molecular Markers Useful in Red Clover (Trifolium pratense) Breeding.</title>
        <authorList>
            <person name="Istvanek J."/>
            <person name="Dluhosova J."/>
            <person name="Dluhos P."/>
            <person name="Patkova L."/>
            <person name="Nedelnik J."/>
            <person name="Repkova J."/>
        </authorList>
    </citation>
    <scope>NUCLEOTIDE SEQUENCE [LARGE SCALE GENOMIC DNA]</scope>
    <source>
        <strain evidence="2">cv. Tatra</strain>
        <tissue evidence="1">Young leaves</tissue>
    </source>
</reference>
<name>A0A2K3LPA6_TRIPR</name>
<proteinExistence type="predicted"/>
<evidence type="ECO:0000313" key="1">
    <source>
        <dbReference type="EMBL" id="PNX80347.1"/>
    </source>
</evidence>
<gene>
    <name evidence="1" type="ORF">L195_g036346</name>
</gene>
<sequence length="76" mass="8255">MVCPVYRKTYLDTSGSRNSLCAGISVKKETPVNFLTNPHEGRSTLPSADVLVYGWVRGKHVSMDLTEISSLLGLGT</sequence>
<reference evidence="1 2" key="1">
    <citation type="journal article" date="2014" name="Am. J. Bot.">
        <title>Genome assembly and annotation for red clover (Trifolium pratense; Fabaceae).</title>
        <authorList>
            <person name="Istvanek J."/>
            <person name="Jaros M."/>
            <person name="Krenek A."/>
            <person name="Repkova J."/>
        </authorList>
    </citation>
    <scope>NUCLEOTIDE SEQUENCE [LARGE SCALE GENOMIC DNA]</scope>
    <source>
        <strain evidence="2">cv. Tatra</strain>
        <tissue evidence="1">Young leaves</tissue>
    </source>
</reference>
<dbReference type="PANTHER" id="PTHR48462">
    <property type="entry name" value="PROTEIN, PUTATIVE-RELATED"/>
    <property type="match status" value="1"/>
</dbReference>
<dbReference type="EMBL" id="ASHM01037778">
    <property type="protein sequence ID" value="PNX80347.1"/>
    <property type="molecule type" value="Genomic_DNA"/>
</dbReference>
<dbReference type="Proteomes" id="UP000236291">
    <property type="component" value="Unassembled WGS sequence"/>
</dbReference>
<dbReference type="AlphaFoldDB" id="A0A2K3LPA6"/>
<organism evidence="1 2">
    <name type="scientific">Trifolium pratense</name>
    <name type="common">Red clover</name>
    <dbReference type="NCBI Taxonomy" id="57577"/>
    <lineage>
        <taxon>Eukaryota</taxon>
        <taxon>Viridiplantae</taxon>
        <taxon>Streptophyta</taxon>
        <taxon>Embryophyta</taxon>
        <taxon>Tracheophyta</taxon>
        <taxon>Spermatophyta</taxon>
        <taxon>Magnoliopsida</taxon>
        <taxon>eudicotyledons</taxon>
        <taxon>Gunneridae</taxon>
        <taxon>Pentapetalae</taxon>
        <taxon>rosids</taxon>
        <taxon>fabids</taxon>
        <taxon>Fabales</taxon>
        <taxon>Fabaceae</taxon>
        <taxon>Papilionoideae</taxon>
        <taxon>50 kb inversion clade</taxon>
        <taxon>NPAAA clade</taxon>
        <taxon>Hologalegina</taxon>
        <taxon>IRL clade</taxon>
        <taxon>Trifolieae</taxon>
        <taxon>Trifolium</taxon>
    </lineage>
</organism>
<dbReference type="PANTHER" id="PTHR48462:SF1">
    <property type="entry name" value="PROTEIN, PUTATIVE-RELATED"/>
    <property type="match status" value="1"/>
</dbReference>
<protein>
    <submittedName>
        <fullName evidence="1">Auxilin-like protein</fullName>
    </submittedName>
</protein>
<evidence type="ECO:0000313" key="2">
    <source>
        <dbReference type="Proteomes" id="UP000236291"/>
    </source>
</evidence>
<accession>A0A2K3LPA6</accession>
<comment type="caution">
    <text evidence="1">The sequence shown here is derived from an EMBL/GenBank/DDBJ whole genome shotgun (WGS) entry which is preliminary data.</text>
</comment>